<evidence type="ECO:0000313" key="2">
    <source>
        <dbReference type="Proteomes" id="UP000198415"/>
    </source>
</evidence>
<reference evidence="1 2" key="1">
    <citation type="submission" date="2017-06" db="EMBL/GenBank/DDBJ databases">
        <authorList>
            <person name="Kim H.J."/>
            <person name="Triplett B.A."/>
        </authorList>
    </citation>
    <scope>NUCLEOTIDE SEQUENCE [LARGE SCALE GENOMIC DNA]</scope>
    <source>
        <strain evidence="1 2">DSM 43151</strain>
    </source>
</reference>
<dbReference type="Proteomes" id="UP000198415">
    <property type="component" value="Unassembled WGS sequence"/>
</dbReference>
<protein>
    <submittedName>
        <fullName evidence="1">O-Methyltransferase involved in polyketide biosynthesis</fullName>
    </submittedName>
</protein>
<evidence type="ECO:0000313" key="1">
    <source>
        <dbReference type="EMBL" id="SNT13643.1"/>
    </source>
</evidence>
<dbReference type="AlphaFoldDB" id="A0A239K7M7"/>
<keyword evidence="1" id="KW-0489">Methyltransferase</keyword>
<organism evidence="1 2">
    <name type="scientific">Actinoplanes regularis</name>
    <dbReference type="NCBI Taxonomy" id="52697"/>
    <lineage>
        <taxon>Bacteria</taxon>
        <taxon>Bacillati</taxon>
        <taxon>Actinomycetota</taxon>
        <taxon>Actinomycetes</taxon>
        <taxon>Micromonosporales</taxon>
        <taxon>Micromonosporaceae</taxon>
        <taxon>Actinoplanes</taxon>
    </lineage>
</organism>
<dbReference type="GO" id="GO:0032259">
    <property type="term" value="P:methylation"/>
    <property type="evidence" value="ECO:0007669"/>
    <property type="project" value="UniProtKB-KW"/>
</dbReference>
<gene>
    <name evidence="1" type="ORF">SAMN06264365_14323</name>
</gene>
<dbReference type="InterPro" id="IPR006764">
    <property type="entry name" value="SAM_dep_MeTrfase_SAV2177_type"/>
</dbReference>
<name>A0A239K7M7_9ACTN</name>
<keyword evidence="1" id="KW-0808">Transferase</keyword>
<dbReference type="InterPro" id="IPR029063">
    <property type="entry name" value="SAM-dependent_MTases_sf"/>
</dbReference>
<dbReference type="Gene3D" id="3.40.50.150">
    <property type="entry name" value="Vaccinia Virus protein VP39"/>
    <property type="match status" value="1"/>
</dbReference>
<proteinExistence type="predicted"/>
<sequence length="263" mass="29241">MDIDTSVPHPARRYNYWLGGKDHFAADRESGDAIARAFPIVVELARANRAFLRRAVTFLSEQGVRQFLDIGTGLPAPDNTHEVAQRIAPDARVVYVDNDPIVMTHARALLQGDPRGRTAYLEADLRDPEAILGHPALKETLDLTRPVALLLVAVLHFVHDDEQVAAVVRRLRDALPSGSYLVLTHGTMDFSSPEGIRAYEQMFARGGTDVRARSRSMIETYLTGLEIVEPGIVRVSDWRAEDRPEDRPVSDNLGIYSVVARKP</sequence>
<dbReference type="SUPFAM" id="SSF53335">
    <property type="entry name" value="S-adenosyl-L-methionine-dependent methyltransferases"/>
    <property type="match status" value="1"/>
</dbReference>
<dbReference type="Pfam" id="PF04672">
    <property type="entry name" value="Methyltransf_19"/>
    <property type="match status" value="1"/>
</dbReference>
<dbReference type="PIRSF" id="PIRSF017393">
    <property type="entry name" value="MTase_SAV2177"/>
    <property type="match status" value="1"/>
</dbReference>
<dbReference type="CDD" id="cd02440">
    <property type="entry name" value="AdoMet_MTases"/>
    <property type="match status" value="1"/>
</dbReference>
<keyword evidence="2" id="KW-1185">Reference proteome</keyword>
<dbReference type="EMBL" id="FZNR01000043">
    <property type="protein sequence ID" value="SNT13643.1"/>
    <property type="molecule type" value="Genomic_DNA"/>
</dbReference>
<accession>A0A239K7M7</accession>
<dbReference type="GO" id="GO:0008168">
    <property type="term" value="F:methyltransferase activity"/>
    <property type="evidence" value="ECO:0007669"/>
    <property type="project" value="UniProtKB-KW"/>
</dbReference>